<dbReference type="RefSeq" id="WP_092288221.1">
    <property type="nucleotide sequence ID" value="NZ_BAABWD010000002.1"/>
</dbReference>
<feature type="compositionally biased region" description="Basic and acidic residues" evidence="1">
    <location>
        <begin position="39"/>
        <end position="50"/>
    </location>
</feature>
<accession>A0A1H1XR56</accession>
<organism evidence="3 4">
    <name type="scientific">Halopseudomonas sabulinigri</name>
    <dbReference type="NCBI Taxonomy" id="472181"/>
    <lineage>
        <taxon>Bacteria</taxon>
        <taxon>Pseudomonadati</taxon>
        <taxon>Pseudomonadota</taxon>
        <taxon>Gammaproteobacteria</taxon>
        <taxon>Pseudomonadales</taxon>
        <taxon>Pseudomonadaceae</taxon>
        <taxon>Halopseudomonas</taxon>
    </lineage>
</organism>
<feature type="compositionally biased region" description="Polar residues" evidence="1">
    <location>
        <begin position="27"/>
        <end position="36"/>
    </location>
</feature>
<gene>
    <name evidence="2" type="ORF">NBRC116187_21180</name>
    <name evidence="3" type="ORF">SAMN05216271_3638</name>
</gene>
<reference evidence="3" key="1">
    <citation type="submission" date="2016-10" db="EMBL/GenBank/DDBJ databases">
        <authorList>
            <person name="de Groot N.N."/>
        </authorList>
    </citation>
    <scope>NUCLEOTIDE SEQUENCE [LARGE SCALE GENOMIC DNA]</scope>
    <source>
        <strain evidence="3">JCM 14963</strain>
    </source>
</reference>
<dbReference type="EMBL" id="BAABWD010000002">
    <property type="protein sequence ID" value="GAA6131758.1"/>
    <property type="molecule type" value="Genomic_DNA"/>
</dbReference>
<evidence type="ECO:0000313" key="3">
    <source>
        <dbReference type="EMBL" id="SDT11728.1"/>
    </source>
</evidence>
<dbReference type="Proteomes" id="UP001486808">
    <property type="component" value="Unassembled WGS sequence"/>
</dbReference>
<feature type="region of interest" description="Disordered" evidence="1">
    <location>
        <begin position="1"/>
        <end position="73"/>
    </location>
</feature>
<protein>
    <submittedName>
        <fullName evidence="3">Uncharacterized protein</fullName>
    </submittedName>
</protein>
<dbReference type="STRING" id="472181.SAMN05216271_3638"/>
<dbReference type="OrthoDB" id="7017216at2"/>
<dbReference type="AlphaFoldDB" id="A0A1H1XR56"/>
<evidence type="ECO:0000313" key="5">
    <source>
        <dbReference type="Proteomes" id="UP001486808"/>
    </source>
</evidence>
<feature type="compositionally biased region" description="Basic and acidic residues" evidence="1">
    <location>
        <begin position="14"/>
        <end position="26"/>
    </location>
</feature>
<evidence type="ECO:0000256" key="1">
    <source>
        <dbReference type="SAM" id="MobiDB-lite"/>
    </source>
</evidence>
<reference evidence="4" key="2">
    <citation type="submission" date="2016-10" db="EMBL/GenBank/DDBJ databases">
        <authorList>
            <person name="Varghese N."/>
            <person name="Submissions S."/>
        </authorList>
    </citation>
    <scope>NUCLEOTIDE SEQUENCE [LARGE SCALE GENOMIC DNA]</scope>
    <source>
        <strain evidence="4">JCM 14963</strain>
    </source>
</reference>
<dbReference type="Proteomes" id="UP000243413">
    <property type="component" value="Chromosome I"/>
</dbReference>
<reference evidence="2 5" key="3">
    <citation type="submission" date="2024-04" db="EMBL/GenBank/DDBJ databases">
        <title>Draft genome sequence of Halopseudomonas sabulinigri NBRC 116187.</title>
        <authorList>
            <person name="Miyakawa T."/>
            <person name="Kusuya Y."/>
            <person name="Miura T."/>
        </authorList>
    </citation>
    <scope>NUCLEOTIDE SEQUENCE [LARGE SCALE GENOMIC DNA]</scope>
    <source>
        <strain evidence="2 5">4NH20-0042</strain>
    </source>
</reference>
<name>A0A1H1XR56_9GAMM</name>
<evidence type="ECO:0000313" key="2">
    <source>
        <dbReference type="EMBL" id="GAA6131758.1"/>
    </source>
</evidence>
<keyword evidence="5" id="KW-1185">Reference proteome</keyword>
<evidence type="ECO:0000313" key="4">
    <source>
        <dbReference type="Proteomes" id="UP000243413"/>
    </source>
</evidence>
<proteinExistence type="predicted"/>
<dbReference type="EMBL" id="LT629763">
    <property type="protein sequence ID" value="SDT11728.1"/>
    <property type="molecule type" value="Genomic_DNA"/>
</dbReference>
<feature type="compositionally biased region" description="Basic and acidic residues" evidence="1">
    <location>
        <begin position="60"/>
        <end position="73"/>
    </location>
</feature>
<sequence length="84" mass="9870">MLIPGLPPAGAQHDPVKFKRQVEPTRESTAVDQTTAAPVERRQRDKGRWPERRRKRRRFTRQEQAPEERNFDLPEKGLLVDIEV</sequence>